<dbReference type="HOGENOM" id="CLU_021358_0_0_12"/>
<dbReference type="GO" id="GO:0005975">
    <property type="term" value="P:carbohydrate metabolic process"/>
    <property type="evidence" value="ECO:0007669"/>
    <property type="project" value="InterPro"/>
</dbReference>
<dbReference type="EMBL" id="CP001843">
    <property type="protein sequence ID" value="AEF86931.1"/>
    <property type="molecule type" value="Genomic_DNA"/>
</dbReference>
<dbReference type="SUPFAM" id="SSF51445">
    <property type="entry name" value="(Trans)glycosidases"/>
    <property type="match status" value="1"/>
</dbReference>
<sequence>MGDNEKSEALQNLLVFIYGDKPGRETHAKLLSILEGVEHGPGLQGFTHRDAFLISYGDMLAPAGGDRGSAAEDPSGEAVAELPGSALADTFPAETGLSWLGNFLERRNEGAFTYLHLLPFHPYSSDDGFSVVDYREVDPRFGTWEDIAALGKGFKLAFDFVVNHGSVKSPWFQGFLAGDKRYEGWYTTRPKDYDYSAVTRPRTHPLLTPFTRKDGSEVYVWTTFSADQVDYDFSNPEVLLEFIRIFLEFAKRGARIIRLDAIGYLWKEDGHPCIHHAKTHAVVKLFRAIAETLGLDLLLLTETNVPHLQNVAYFGTGDEAHMVYNFALPPLVLHSLLSADSGPLRSWAKTLPPYSEKGWLFLNYLASHDGVGLGPAKGLVDDAAFALSIEEAQRRGALVSYKATPEGPIPYELNCSYVSLAAPPSLGSAEIRARAFLASQGVLLSLAGLPAVYFHSWIGSEAWTEGPELLGYNRAINRERPPIDRVDRELDDPHSLRSLIYRGIKGFLQFRKAEEAFSPEIPQRILDADGAVFAVLRGPVGGFPAKAKAGSAGISSRYVLCAQNLGAKPATLRLRENGIPLEGIAGEELALAPWETRWIAYGGGEKRELST</sequence>
<dbReference type="RefSeq" id="WP_015708330.1">
    <property type="nucleotide sequence ID" value="NC_015578.1"/>
</dbReference>
<dbReference type="Gene3D" id="3.90.400.10">
    <property type="entry name" value="Oligo-1,6-glucosidase, Domain 2"/>
    <property type="match status" value="1"/>
</dbReference>
<dbReference type="InterPro" id="IPR006047">
    <property type="entry name" value="GH13_cat_dom"/>
</dbReference>
<dbReference type="eggNOG" id="COG0366">
    <property type="taxonomic scope" value="Bacteria"/>
</dbReference>
<dbReference type="PANTHER" id="PTHR10357">
    <property type="entry name" value="ALPHA-AMYLASE FAMILY MEMBER"/>
    <property type="match status" value="1"/>
</dbReference>
<dbReference type="OrthoDB" id="9805159at2"/>
<evidence type="ECO:0000313" key="2">
    <source>
        <dbReference type="EMBL" id="AEF86931.1"/>
    </source>
</evidence>
<proteinExistence type="predicted"/>
<dbReference type="Pfam" id="PF00128">
    <property type="entry name" value="Alpha-amylase"/>
    <property type="match status" value="1"/>
</dbReference>
<keyword evidence="3" id="KW-1185">Reference proteome</keyword>
<evidence type="ECO:0000259" key="1">
    <source>
        <dbReference type="SMART" id="SM00642"/>
    </source>
</evidence>
<dbReference type="InterPro" id="IPR033746">
    <property type="entry name" value="GGa_phosphorylase"/>
</dbReference>
<evidence type="ECO:0000313" key="3">
    <source>
        <dbReference type="Proteomes" id="UP000009223"/>
    </source>
</evidence>
<dbReference type="InterPro" id="IPR045857">
    <property type="entry name" value="O16G_dom_2"/>
</dbReference>
<organism evidence="2 3">
    <name type="scientific">Treponema primitia (strain ATCC BAA-887 / DSM 12427 / ZAS-2)</name>
    <dbReference type="NCBI Taxonomy" id="545694"/>
    <lineage>
        <taxon>Bacteria</taxon>
        <taxon>Pseudomonadati</taxon>
        <taxon>Spirochaetota</taxon>
        <taxon>Spirochaetia</taxon>
        <taxon>Spirochaetales</taxon>
        <taxon>Treponemataceae</taxon>
        <taxon>Treponema</taxon>
    </lineage>
</organism>
<gene>
    <name evidence="2" type="ordered locus">TREPR_1803</name>
</gene>
<name>F5YLY9_TREPZ</name>
<feature type="domain" description="Glycosyl hydrolase family 13 catalytic" evidence="1">
    <location>
        <begin position="85"/>
        <end position="438"/>
    </location>
</feature>
<reference evidence="2 3" key="2">
    <citation type="journal article" date="2011" name="ISME J.">
        <title>RNA-seq reveals cooperative metabolic interactions between two termite-gut spirochete species in co-culture.</title>
        <authorList>
            <person name="Rosenthal A.Z."/>
            <person name="Matson E.G."/>
            <person name="Eldar A."/>
            <person name="Leadbetter J.R."/>
        </authorList>
    </citation>
    <scope>NUCLEOTIDE SEQUENCE [LARGE SCALE GENOMIC DNA]</scope>
    <source>
        <strain evidence="3">ATCC BAA-887 / DSM 12427 / ZAS-2</strain>
    </source>
</reference>
<dbReference type="STRING" id="545694.TREPR_1803"/>
<dbReference type="Proteomes" id="UP000009223">
    <property type="component" value="Chromosome"/>
</dbReference>
<reference evidence="3" key="1">
    <citation type="submission" date="2009-12" db="EMBL/GenBank/DDBJ databases">
        <title>Complete sequence of Treponema primitia strain ZAS-2.</title>
        <authorList>
            <person name="Tetu S.G."/>
            <person name="Matson E."/>
            <person name="Ren Q."/>
            <person name="Seshadri R."/>
            <person name="Elbourne L."/>
            <person name="Hassan K.A."/>
            <person name="Durkin A."/>
            <person name="Radune D."/>
            <person name="Mohamoud Y."/>
            <person name="Shay R."/>
            <person name="Jin S."/>
            <person name="Zhang X."/>
            <person name="Lucey K."/>
            <person name="Ballor N.R."/>
            <person name="Ottesen E."/>
            <person name="Rosenthal R."/>
            <person name="Allen A."/>
            <person name="Leadbetter J.R."/>
            <person name="Paulsen I.T."/>
        </authorList>
    </citation>
    <scope>NUCLEOTIDE SEQUENCE [LARGE SCALE GENOMIC DNA]</scope>
    <source>
        <strain evidence="3">ATCC BAA-887 / DSM 12427 / ZAS-2</strain>
    </source>
</reference>
<dbReference type="KEGG" id="tpi:TREPR_1803"/>
<dbReference type="SMART" id="SM00642">
    <property type="entry name" value="Aamy"/>
    <property type="match status" value="1"/>
</dbReference>
<dbReference type="GO" id="GO:0016740">
    <property type="term" value="F:transferase activity"/>
    <property type="evidence" value="ECO:0007669"/>
    <property type="project" value="UniProtKB-KW"/>
</dbReference>
<dbReference type="AlphaFoldDB" id="F5YLY9"/>
<dbReference type="PANTHER" id="PTHR10357:SF214">
    <property type="entry name" value="GLUCOSYLGLYCERATE PHOSPHORYLASE"/>
    <property type="match status" value="1"/>
</dbReference>
<accession>F5YLY9</accession>
<protein>
    <submittedName>
        <fullName evidence="2">Putative sucrose phosphorylase (Sucroseglucosyltransferase)</fullName>
    </submittedName>
</protein>
<dbReference type="Gene3D" id="3.20.20.80">
    <property type="entry name" value="Glycosidases"/>
    <property type="match status" value="1"/>
</dbReference>
<keyword evidence="2" id="KW-0808">Transferase</keyword>
<dbReference type="CDD" id="cd11356">
    <property type="entry name" value="AmyAc_Sucrose_phosphorylase-like_1"/>
    <property type="match status" value="1"/>
</dbReference>
<dbReference type="InterPro" id="IPR017853">
    <property type="entry name" value="GH"/>
</dbReference>